<evidence type="ECO:0000256" key="4">
    <source>
        <dbReference type="ARBA" id="ARBA00023163"/>
    </source>
</evidence>
<evidence type="ECO:0000313" key="6">
    <source>
        <dbReference type="RefSeq" id="XP_018821800.1"/>
    </source>
</evidence>
<dbReference type="GO" id="GO:0016887">
    <property type="term" value="F:ATP hydrolysis activity"/>
    <property type="evidence" value="ECO:0007669"/>
    <property type="project" value="InterPro"/>
</dbReference>
<evidence type="ECO:0000256" key="2">
    <source>
        <dbReference type="ARBA" id="ARBA00022737"/>
    </source>
</evidence>
<dbReference type="GO" id="GO:1902347">
    <property type="term" value="P:response to strigolactone"/>
    <property type="evidence" value="ECO:0007669"/>
    <property type="project" value="EnsemblPlants"/>
</dbReference>
<dbReference type="GeneID" id="108991862"/>
<organism evidence="5 6">
    <name type="scientific">Juglans regia</name>
    <name type="common">English walnut</name>
    <dbReference type="NCBI Taxonomy" id="51240"/>
    <lineage>
        <taxon>Eukaryota</taxon>
        <taxon>Viridiplantae</taxon>
        <taxon>Streptophyta</taxon>
        <taxon>Embryophyta</taxon>
        <taxon>Tracheophyta</taxon>
        <taxon>Spermatophyta</taxon>
        <taxon>Magnoliopsida</taxon>
        <taxon>eudicotyledons</taxon>
        <taxon>Gunneridae</taxon>
        <taxon>Pentapetalae</taxon>
        <taxon>rosids</taxon>
        <taxon>fabids</taxon>
        <taxon>Fagales</taxon>
        <taxon>Juglandaceae</taxon>
        <taxon>Juglans</taxon>
    </lineage>
</organism>
<dbReference type="OrthoDB" id="1723324at2759"/>
<evidence type="ECO:0000313" key="5">
    <source>
        <dbReference type="Proteomes" id="UP000235220"/>
    </source>
</evidence>
<sequence>MPTPVNVARQCLTPEAAHALDEAVAVARRRGHGQTTSLHAVSALLSLPSSTLRDACARARSSAYSPRLQFKALELCLSVSLDRVPSTQLADDPPVSNSLMAAIKRSQANQRRQPENFHLYHQIPQQSSISCVKVELQHLLLSILDDPVVSRVFGEAGFRSSEIKLAIVRPLPNLLGYSRSRGPPLFLCNLSEYSDTGRHGFTFPFSGFPGFCGGDENCRRIAEVMDRNKGRNPLLVGVCAYSALQSFTEAIEKRKDSVLPVELSGLNTICIENDVSEFVTENFDKGSLSLKFEEVSSKVEQSLGPGLVVNFGDLNAFVGGDDAAGEAAGYVVDQLTRLLELHAGRVWLIGAAASDESYRKFLRKFPSVEKDWDLQLLPITSLRPPSMSESYPKSSLLGSFVPFGGFFSTPSDSKVPLSSSYRCVPRSLQCNEKCKPEVIAVSKGCCTTSVADHYKSSSPSWLQMTELGSNMGLDMKIKDDGAVLNAKVIGVQKKGDNICQHLQHTQLFPEANKFPTILGFRFVEDKKENTDNHSSNNTDAASNETNCVKVDSCMSMDVLKIATLQSSNPFPVVSKAKNERLLSEQCKPPSTIEDLESGGLYSLPCSLSNSSVGDGSRTSPTSATSVTTDLRLGICFSPINNKPKKCIQKNVINLSRDISGNISNHPTQSSCCSSPDYGGQFDPRDLKTLLRALTERIGWQDEAIACCRAITEKRHRESLRTNIWLHFIGPDRFGKKKIALALAEIFYGSREQFICVDLSPLDGIIYTNTNFHCQEMNGYDIKFRGKTLLDYLAGELRKKPLSVVFLESVDKADVIARNSLSQAIRTGKLSDSHGREISINNAIFVTTSTSSKGTSLGRIRKKPSNYSEERIFGAKCWPMQIRIEQAFVDSTKNQNMNALDTVRKEVSNPIFVNKRKLIGGNDSLEQSEISEMAKRVHKGSSRYLDLNLPAEEYEACDSDELNSEDSIFENSNAWLQDFCDQVDETVVFKPFDFVALTEKVSREIKKCFSKIVGSDCLLEIDSKVMDQLLAAAYISDGSSVVEHWVERVLSRAFAEVPKRYSLTAHSVVKLASCEGLCFEELALGVCLPPRIILN</sequence>
<dbReference type="Gene3D" id="1.10.1780.10">
    <property type="entry name" value="Clp, N-terminal domain"/>
    <property type="match status" value="1"/>
</dbReference>
<dbReference type="InterPro" id="IPR004176">
    <property type="entry name" value="Clp_R_N"/>
</dbReference>
<dbReference type="Pfam" id="PF23569">
    <property type="entry name" value="NBD_SMAX1"/>
    <property type="match status" value="1"/>
</dbReference>
<dbReference type="GO" id="GO:0005634">
    <property type="term" value="C:nucleus"/>
    <property type="evidence" value="ECO:0000318"/>
    <property type="project" value="GO_Central"/>
</dbReference>
<dbReference type="KEGG" id="jre:108991862"/>
<dbReference type="Pfam" id="PF07724">
    <property type="entry name" value="AAA_2"/>
    <property type="match status" value="1"/>
</dbReference>
<dbReference type="InterPro" id="IPR003959">
    <property type="entry name" value="ATPase_AAA_core"/>
</dbReference>
<dbReference type="PANTHER" id="PTHR43572:SF49">
    <property type="entry name" value="PROTEIN SMAX1-LIKE 8"/>
    <property type="match status" value="1"/>
</dbReference>
<proteinExistence type="inferred from homology"/>
<keyword evidence="4" id="KW-0804">Transcription</keyword>
<dbReference type="InterPro" id="IPR058954">
    <property type="entry name" value="AAA_lid_SMAX1"/>
</dbReference>
<comment type="similarity">
    <text evidence="1">Belongs to the ClpA/ClpB family.</text>
</comment>
<dbReference type="GO" id="GO:0009414">
    <property type="term" value="P:response to water deprivation"/>
    <property type="evidence" value="ECO:0007669"/>
    <property type="project" value="EnsemblPlants"/>
</dbReference>
<dbReference type="GO" id="GO:0044183">
    <property type="term" value="F:protein folding chaperone"/>
    <property type="evidence" value="ECO:0000318"/>
    <property type="project" value="GO_Central"/>
</dbReference>
<evidence type="ECO:0000256" key="1">
    <source>
        <dbReference type="ARBA" id="ARBA00008675"/>
    </source>
</evidence>
<keyword evidence="5" id="KW-1185">Reference proteome</keyword>
<evidence type="ECO:0000256" key="3">
    <source>
        <dbReference type="ARBA" id="ARBA00023015"/>
    </source>
</evidence>
<dbReference type="InterPro" id="IPR058680">
    <property type="entry name" value="NBD_SMAX1-like"/>
</dbReference>
<dbReference type="PANTHER" id="PTHR43572">
    <property type="entry name" value="CHAPERONE PROTEIN CLPD, CHLOROPLASTIC"/>
    <property type="match status" value="1"/>
</dbReference>
<keyword evidence="2" id="KW-0677">Repeat</keyword>
<dbReference type="FunCoup" id="A0A2I4EQW8">
    <property type="interactions" value="2319"/>
</dbReference>
<dbReference type="InterPro" id="IPR027417">
    <property type="entry name" value="P-loop_NTPase"/>
</dbReference>
<dbReference type="Proteomes" id="UP000235220">
    <property type="component" value="Chromosome 7"/>
</dbReference>
<dbReference type="InterPro" id="IPR036628">
    <property type="entry name" value="Clp_N_dom_sf"/>
</dbReference>
<dbReference type="Pfam" id="PF26587">
    <property type="entry name" value="AAA_lid_SMAX1"/>
    <property type="match status" value="1"/>
</dbReference>
<accession>A0A2I4EQW8</accession>
<dbReference type="STRING" id="51240.A0A2I4EQW8"/>
<dbReference type="InterPro" id="IPR051650">
    <property type="entry name" value="SL_signaling_regulator"/>
</dbReference>
<dbReference type="GO" id="GO:0005524">
    <property type="term" value="F:ATP binding"/>
    <property type="evidence" value="ECO:0007669"/>
    <property type="project" value="InterPro"/>
</dbReference>
<dbReference type="Gramene" id="Jr07_38010_p1">
    <property type="protein sequence ID" value="cds.Jr07_38010_p1"/>
    <property type="gene ID" value="Jr07_38010"/>
</dbReference>
<dbReference type="AlphaFoldDB" id="A0A2I4EQW8"/>
<dbReference type="Gene3D" id="3.40.50.300">
    <property type="entry name" value="P-loop containing nucleotide triphosphate hydrolases"/>
    <property type="match status" value="2"/>
</dbReference>
<dbReference type="SUPFAM" id="SSF81923">
    <property type="entry name" value="Double Clp-N motif"/>
    <property type="match status" value="1"/>
</dbReference>
<protein>
    <submittedName>
        <fullName evidence="6">Protein SMAX1-LIKE 6</fullName>
    </submittedName>
</protein>
<gene>
    <name evidence="6" type="primary">LOC108991862</name>
</gene>
<dbReference type="SUPFAM" id="SSF52540">
    <property type="entry name" value="P-loop containing nucleoside triphosphate hydrolases"/>
    <property type="match status" value="1"/>
</dbReference>
<name>A0A2I4EQW8_JUGRE</name>
<keyword evidence="3" id="KW-0805">Transcription regulation</keyword>
<dbReference type="PROSITE" id="PS51903">
    <property type="entry name" value="CLP_R"/>
    <property type="match status" value="1"/>
</dbReference>
<reference evidence="6" key="1">
    <citation type="submission" date="2025-08" db="UniProtKB">
        <authorList>
            <consortium name="RefSeq"/>
        </authorList>
    </citation>
    <scope>IDENTIFICATION</scope>
    <source>
        <tissue evidence="6">Leaves</tissue>
    </source>
</reference>
<dbReference type="RefSeq" id="XP_018821800.1">
    <property type="nucleotide sequence ID" value="XM_018966255.2"/>
</dbReference>